<dbReference type="SUPFAM" id="SSF48439">
    <property type="entry name" value="Protein prenylyltransferase"/>
    <property type="match status" value="1"/>
</dbReference>
<protein>
    <submittedName>
        <fullName evidence="1">Geranylgeranyl transferase type-2 subunit alpha-like</fullName>
    </submittedName>
</protein>
<evidence type="ECO:0000313" key="1">
    <source>
        <dbReference type="EMBL" id="GFR99891.1"/>
    </source>
</evidence>
<keyword evidence="1" id="KW-0808">Transferase</keyword>
<evidence type="ECO:0000313" key="2">
    <source>
        <dbReference type="Proteomes" id="UP000762676"/>
    </source>
</evidence>
<dbReference type="GO" id="GO:0016740">
    <property type="term" value="F:transferase activity"/>
    <property type="evidence" value="ECO:0007669"/>
    <property type="project" value="UniProtKB-KW"/>
</dbReference>
<sequence>PAWTLDVHLVVGDSPVCSARLDITEEEKTLSRRWVLPGCTSRFSLELSAVKTETLEQELEAITQLMEVETDNKWAVLTAVLLMRALHPAKHEAEIMANLEKLQALDFKRVEYYRDLREFSPPVWPQA</sequence>
<comment type="caution">
    <text evidence="1">The sequence shown here is derived from an EMBL/GenBank/DDBJ whole genome shotgun (WGS) entry which is preliminary data.</text>
</comment>
<accession>A0AAV4HSY4</accession>
<proteinExistence type="predicted"/>
<keyword evidence="2" id="KW-1185">Reference proteome</keyword>
<gene>
    <name evidence="1" type="ORF">ElyMa_002803000</name>
</gene>
<dbReference type="Proteomes" id="UP000762676">
    <property type="component" value="Unassembled WGS sequence"/>
</dbReference>
<organism evidence="1 2">
    <name type="scientific">Elysia marginata</name>
    <dbReference type="NCBI Taxonomy" id="1093978"/>
    <lineage>
        <taxon>Eukaryota</taxon>
        <taxon>Metazoa</taxon>
        <taxon>Spiralia</taxon>
        <taxon>Lophotrochozoa</taxon>
        <taxon>Mollusca</taxon>
        <taxon>Gastropoda</taxon>
        <taxon>Heterobranchia</taxon>
        <taxon>Euthyneura</taxon>
        <taxon>Panpulmonata</taxon>
        <taxon>Sacoglossa</taxon>
        <taxon>Placobranchoidea</taxon>
        <taxon>Plakobranchidae</taxon>
        <taxon>Elysia</taxon>
    </lineage>
</organism>
<dbReference type="EMBL" id="BMAT01005799">
    <property type="protein sequence ID" value="GFR99891.1"/>
    <property type="molecule type" value="Genomic_DNA"/>
</dbReference>
<dbReference type="AlphaFoldDB" id="A0AAV4HSY4"/>
<dbReference type="Gene3D" id="1.25.40.120">
    <property type="entry name" value="Protein prenylyltransferase"/>
    <property type="match status" value="1"/>
</dbReference>
<name>A0AAV4HSY4_9GAST</name>
<feature type="non-terminal residue" evidence="1">
    <location>
        <position position="1"/>
    </location>
</feature>
<reference evidence="1 2" key="1">
    <citation type="journal article" date="2021" name="Elife">
        <title>Chloroplast acquisition without the gene transfer in kleptoplastic sea slugs, Plakobranchus ocellatus.</title>
        <authorList>
            <person name="Maeda T."/>
            <person name="Takahashi S."/>
            <person name="Yoshida T."/>
            <person name="Shimamura S."/>
            <person name="Takaki Y."/>
            <person name="Nagai Y."/>
            <person name="Toyoda A."/>
            <person name="Suzuki Y."/>
            <person name="Arimoto A."/>
            <person name="Ishii H."/>
            <person name="Satoh N."/>
            <person name="Nishiyama T."/>
            <person name="Hasebe M."/>
            <person name="Maruyama T."/>
            <person name="Minagawa J."/>
            <person name="Obokata J."/>
            <person name="Shigenobu S."/>
        </authorList>
    </citation>
    <scope>NUCLEOTIDE SEQUENCE [LARGE SCALE GENOMIC DNA]</scope>
</reference>